<feature type="compositionally biased region" description="Basic and acidic residues" evidence="1">
    <location>
        <begin position="54"/>
        <end position="67"/>
    </location>
</feature>
<name>A0A8C9RIJ3_SCLFO</name>
<feature type="compositionally biased region" description="Polar residues" evidence="1">
    <location>
        <begin position="887"/>
        <end position="896"/>
    </location>
</feature>
<feature type="region of interest" description="Disordered" evidence="1">
    <location>
        <begin position="742"/>
        <end position="922"/>
    </location>
</feature>
<protein>
    <submittedName>
        <fullName evidence="2">Uncharacterized protein</fullName>
    </submittedName>
</protein>
<feature type="compositionally biased region" description="Basic and acidic residues" evidence="1">
    <location>
        <begin position="546"/>
        <end position="561"/>
    </location>
</feature>
<feature type="compositionally biased region" description="Polar residues" evidence="1">
    <location>
        <begin position="649"/>
        <end position="671"/>
    </location>
</feature>
<dbReference type="PANTHER" id="PTHR18839">
    <property type="entry name" value="MITOTIC INTERACTOR AND SUBSTRATE OF PLK1 MISP FAMILY MEMBER"/>
    <property type="match status" value="1"/>
</dbReference>
<feature type="compositionally biased region" description="Polar residues" evidence="1">
    <location>
        <begin position="233"/>
        <end position="265"/>
    </location>
</feature>
<feature type="region of interest" description="Disordered" evidence="1">
    <location>
        <begin position="410"/>
        <end position="610"/>
    </location>
</feature>
<feature type="compositionally biased region" description="Basic and acidic residues" evidence="1">
    <location>
        <begin position="189"/>
        <end position="198"/>
    </location>
</feature>
<feature type="compositionally biased region" description="Basic and acidic residues" evidence="1">
    <location>
        <begin position="508"/>
        <end position="518"/>
    </location>
</feature>
<evidence type="ECO:0000313" key="3">
    <source>
        <dbReference type="Proteomes" id="UP000694397"/>
    </source>
</evidence>
<reference evidence="2" key="3">
    <citation type="submission" date="2025-09" db="UniProtKB">
        <authorList>
            <consortium name="Ensembl"/>
        </authorList>
    </citation>
    <scope>IDENTIFICATION</scope>
</reference>
<dbReference type="Proteomes" id="UP000694397">
    <property type="component" value="Chromosome 20"/>
</dbReference>
<reference evidence="2" key="2">
    <citation type="submission" date="2025-08" db="UniProtKB">
        <authorList>
            <consortium name="Ensembl"/>
        </authorList>
    </citation>
    <scope>IDENTIFICATION</scope>
</reference>
<feature type="compositionally biased region" description="Basic and acidic residues" evidence="1">
    <location>
        <begin position="470"/>
        <end position="496"/>
    </location>
</feature>
<sequence>MTQAEMRSASSRTQQRERRKPLRLPLAQHLPPVYRKPPCRTDRRSAQISSRLKTVRELLEALQESKARPNSVLMEPKSRPPLGAADSLASPQSSISQEDYSAPWTEGDSDSEDRDRDGVGGTLLTGEAPVAEEEDLPECEWMTKEPHSSISRGNLVHPSCADLKQPKEGDSEADIWKDPEEGDFDVDDLSPRESEELSRLASMHRAVRKAGEGGLISKMTTGDTVDCKMSGEDTGSSQSTAKQRTELKSSSAGQLKSNKSCSANGVDSCKRAYSSKSECKSAEGQPQKCITTENKVISPGEPETSAVEPRGGDVEHSVDSKSLDFSMALEQWVQLDSTSSKPPTPAVSRTSSRSVITAAIPIANPQVTPQLLSSAVRQDIQQGEILMHHLCLLKQKQEVQQVLAGSPPLATVSQEPANQEARCHGSGSVVAREPLTGTGGRGQGEREEKQGGQIGGEKRQKVTGLPKSDTGTEKPRERVRKDKEQGSARPQGERHIGGGSRDSAALRMEGESGEDNRSDSGVSIDLSPGSTVDFHSTSEEVPNETPIEREIRRAAEREQSLRRSRGLAKTQEFVEIPLRKPILSQHLPTRSGKNQGKDQQFAGKKMQHEIEAEAHREQVLVRLGKVPGIYDKGSMRQLRERRQLFEAFQESQQSTPLPLSKRPSSSISDFSSLGVHPRDSSAERSLPERPQSADLLIENRTTASPVPHGPTLAEGTQSQVIILESGDVLRCPSDQQGRLLRPSYSAASMTETPELTLGDLGGAMRSQEEQSDDETEVDSSLPRENPFFKLRSSMSLRPEVEQDIREAQERERELRRQRGSMCRAGGGWSRPSSSETRSSKTRNSEPQWNGLPSRPVSATSSARQAGKLDLVWPPPQADRDGVGRTEAQLTQASRSPKTGRQKHPLLQRWESGRLNGYEEGQD</sequence>
<dbReference type="Ensembl" id="ENSSFOT00015014196.2">
    <property type="protein sequence ID" value="ENSSFOP00015014025.2"/>
    <property type="gene ID" value="ENSSFOG00015009054.2"/>
</dbReference>
<dbReference type="PANTHER" id="PTHR18839:SF0">
    <property type="entry name" value="MITOTIC INTERACTOR AND SUBSTRATE OF PLK1 ISOFORM X1-RELATED"/>
    <property type="match status" value="1"/>
</dbReference>
<gene>
    <name evidence="2" type="primary">palm3</name>
</gene>
<dbReference type="InterPro" id="IPR042779">
    <property type="entry name" value="MISP/MISP3-like"/>
</dbReference>
<feature type="compositionally biased region" description="Polar residues" evidence="1">
    <location>
        <begin position="89"/>
        <end position="99"/>
    </location>
</feature>
<dbReference type="AlphaFoldDB" id="A0A8C9RIJ3"/>
<feature type="compositionally biased region" description="Polar residues" evidence="1">
    <location>
        <begin position="586"/>
        <end position="598"/>
    </location>
</feature>
<feature type="region of interest" description="Disordered" evidence="1">
    <location>
        <begin position="1"/>
        <end position="318"/>
    </location>
</feature>
<feature type="region of interest" description="Disordered" evidence="1">
    <location>
        <begin position="644"/>
        <end position="713"/>
    </location>
</feature>
<proteinExistence type="predicted"/>
<feature type="compositionally biased region" description="Basic and acidic residues" evidence="1">
    <location>
        <begin position="798"/>
        <end position="816"/>
    </location>
</feature>
<organism evidence="2 3">
    <name type="scientific">Scleropages formosus</name>
    <name type="common">Asian bonytongue</name>
    <name type="synonym">Osteoglossum formosum</name>
    <dbReference type="NCBI Taxonomy" id="113540"/>
    <lineage>
        <taxon>Eukaryota</taxon>
        <taxon>Metazoa</taxon>
        <taxon>Chordata</taxon>
        <taxon>Craniata</taxon>
        <taxon>Vertebrata</taxon>
        <taxon>Euteleostomi</taxon>
        <taxon>Actinopterygii</taxon>
        <taxon>Neopterygii</taxon>
        <taxon>Teleostei</taxon>
        <taxon>Osteoglossocephala</taxon>
        <taxon>Osteoglossomorpha</taxon>
        <taxon>Osteoglossiformes</taxon>
        <taxon>Osteoglossidae</taxon>
        <taxon>Scleropages</taxon>
    </lineage>
</organism>
<dbReference type="GeneTree" id="ENSGT00990000204498"/>
<dbReference type="OrthoDB" id="9449914at2759"/>
<keyword evidence="3" id="KW-1185">Reference proteome</keyword>
<feature type="compositionally biased region" description="Polar residues" evidence="1">
    <location>
        <begin position="1"/>
        <end position="13"/>
    </location>
</feature>
<feature type="compositionally biased region" description="Basic and acidic residues" evidence="1">
    <location>
        <begin position="164"/>
        <end position="179"/>
    </location>
</feature>
<evidence type="ECO:0000313" key="2">
    <source>
        <dbReference type="Ensembl" id="ENSSFOP00015014025.2"/>
    </source>
</evidence>
<feature type="compositionally biased region" description="Basic and acidic residues" evidence="1">
    <location>
        <begin position="443"/>
        <end position="460"/>
    </location>
</feature>
<feature type="compositionally biased region" description="Basic and acidic residues" evidence="1">
    <location>
        <begin position="676"/>
        <end position="687"/>
    </location>
</feature>
<reference evidence="2 3" key="1">
    <citation type="submission" date="2019-04" db="EMBL/GenBank/DDBJ databases">
        <authorList>
            <consortium name="Wellcome Sanger Institute Data Sharing"/>
        </authorList>
    </citation>
    <scope>NUCLEOTIDE SEQUENCE [LARGE SCALE GENOMIC DNA]</scope>
</reference>
<accession>A0A8C9RIJ3</accession>
<evidence type="ECO:0000256" key="1">
    <source>
        <dbReference type="SAM" id="MobiDB-lite"/>
    </source>
</evidence>